<proteinExistence type="inferred from homology"/>
<dbReference type="InterPro" id="IPR052186">
    <property type="entry name" value="Hydantoin_racemase-like"/>
</dbReference>
<evidence type="ECO:0000256" key="2">
    <source>
        <dbReference type="ARBA" id="ARBA00051635"/>
    </source>
</evidence>
<comment type="catalytic activity">
    <reaction evidence="2">
        <text>a D-5-monosubstituted hydantoin = a L-5-monosubstituted hydantoin</text>
        <dbReference type="Rhea" id="RHEA:46624"/>
        <dbReference type="ChEBI" id="CHEBI:86339"/>
        <dbReference type="ChEBI" id="CHEBI:86340"/>
        <dbReference type="EC" id="5.1.99.5"/>
    </reaction>
</comment>
<dbReference type="Proteomes" id="UP000231501">
    <property type="component" value="Unassembled WGS sequence"/>
</dbReference>
<comment type="catalytic activity">
    <reaction evidence="6">
        <text>D-5-isobutylhydantoin = L-5-isobutylhydantoin</text>
        <dbReference type="Rhea" id="RHEA:84231"/>
        <dbReference type="ChEBI" id="CHEBI:233609"/>
        <dbReference type="ChEBI" id="CHEBI:233610"/>
    </reaction>
</comment>
<reference evidence="7 8" key="1">
    <citation type="submission" date="2017-11" db="EMBL/GenBank/DDBJ databases">
        <title>Draft genome sequence of Mitsuaria sp. HWN-4.</title>
        <authorList>
            <person name="Gundlapally S.R."/>
        </authorList>
    </citation>
    <scope>NUCLEOTIDE SEQUENCE [LARGE SCALE GENOMIC DNA]</scope>
    <source>
        <strain evidence="7 8">HWN-4</strain>
    </source>
</reference>
<keyword evidence="8" id="KW-1185">Reference proteome</keyword>
<dbReference type="GO" id="GO:0047661">
    <property type="term" value="F:amino-acid racemase activity"/>
    <property type="evidence" value="ECO:0007669"/>
    <property type="project" value="InterPro"/>
</dbReference>
<evidence type="ECO:0000256" key="3">
    <source>
        <dbReference type="ARBA" id="ARBA00066406"/>
    </source>
</evidence>
<dbReference type="InterPro" id="IPR015942">
    <property type="entry name" value="Asp/Glu/hydantoin_racemase"/>
</dbReference>
<evidence type="ECO:0000256" key="5">
    <source>
        <dbReference type="ARBA" id="ARBA00093199"/>
    </source>
</evidence>
<dbReference type="EC" id="5.1.99.5" evidence="3"/>
<evidence type="ECO:0000313" key="7">
    <source>
        <dbReference type="EMBL" id="PIM52277.1"/>
    </source>
</evidence>
<evidence type="ECO:0000256" key="1">
    <source>
        <dbReference type="ARBA" id="ARBA00038414"/>
    </source>
</evidence>
<dbReference type="RefSeq" id="WP_099862500.1">
    <property type="nucleotide sequence ID" value="NZ_PEOG01000041.1"/>
</dbReference>
<sequence>MKLLLINPNTSLPMTRSIAEAASAVAAPGTEIVARCPTFGPVSIEGHLDDAFGAAGVAEQAMVAAREGFDATVIACFGDPGLDAAREALPGPVLGIAEAAFRAASIVATGFSVVTTMTRTCVIAERLVSRYGCESTCRGIHGTDIEVLSLESCDEATLARIEAASRVALARDRSEAIVLGCAGMAALCEELQRRLDVPVIDGLAVAVKLAEALSALRLRTAKRGDYAPPLSKRWTGWAAGFGRDVTA</sequence>
<dbReference type="OrthoDB" id="9791723at2"/>
<dbReference type="PANTHER" id="PTHR28047:SF5">
    <property type="entry name" value="PROTEIN DCG1"/>
    <property type="match status" value="1"/>
</dbReference>
<dbReference type="FunFam" id="3.40.50.12500:FF:000001">
    <property type="entry name" value="Putative hydantoin racemase"/>
    <property type="match status" value="1"/>
</dbReference>
<dbReference type="PANTHER" id="PTHR28047">
    <property type="entry name" value="PROTEIN DCG1"/>
    <property type="match status" value="1"/>
</dbReference>
<dbReference type="AlphaFoldDB" id="A0A2G9C7A3"/>
<evidence type="ECO:0000256" key="6">
    <source>
        <dbReference type="ARBA" id="ARBA00093234"/>
    </source>
</evidence>
<comment type="catalytic activity">
    <reaction evidence="5">
        <text>D-5-benzylhydantoin = L-5-benzylhydantoin</text>
        <dbReference type="Rhea" id="RHEA:83991"/>
        <dbReference type="ChEBI" id="CHEBI:176864"/>
        <dbReference type="ChEBI" id="CHEBI:233540"/>
    </reaction>
</comment>
<evidence type="ECO:0000256" key="4">
    <source>
        <dbReference type="ARBA" id="ARBA00067972"/>
    </source>
</evidence>
<organism evidence="7 8">
    <name type="scientific">Roseateles chitinivorans</name>
    <dbReference type="NCBI Taxonomy" id="2917965"/>
    <lineage>
        <taxon>Bacteria</taxon>
        <taxon>Pseudomonadati</taxon>
        <taxon>Pseudomonadota</taxon>
        <taxon>Betaproteobacteria</taxon>
        <taxon>Burkholderiales</taxon>
        <taxon>Sphaerotilaceae</taxon>
        <taxon>Roseateles</taxon>
    </lineage>
</organism>
<comment type="caution">
    <text evidence="7">The sequence shown here is derived from an EMBL/GenBank/DDBJ whole genome shotgun (WGS) entry which is preliminary data.</text>
</comment>
<dbReference type="Gene3D" id="3.40.50.12500">
    <property type="match status" value="1"/>
</dbReference>
<protein>
    <recommendedName>
        <fullName evidence="4">Hydantoin racemase</fullName>
        <ecNumber evidence="3">5.1.99.5</ecNumber>
    </recommendedName>
</protein>
<accession>A0A2G9C7A3</accession>
<name>A0A2G9C7A3_9BURK</name>
<gene>
    <name evidence="7" type="ORF">CS062_15420</name>
</gene>
<dbReference type="GO" id="GO:0036348">
    <property type="term" value="F:hydantoin racemase activity"/>
    <property type="evidence" value="ECO:0007669"/>
    <property type="project" value="UniProtKB-EC"/>
</dbReference>
<evidence type="ECO:0000313" key="8">
    <source>
        <dbReference type="Proteomes" id="UP000231501"/>
    </source>
</evidence>
<dbReference type="Pfam" id="PF01177">
    <property type="entry name" value="Asp_Glu_race"/>
    <property type="match status" value="1"/>
</dbReference>
<dbReference type="InterPro" id="IPR053714">
    <property type="entry name" value="Iso_Racemase_Enz_sf"/>
</dbReference>
<dbReference type="EMBL" id="PEOG01000041">
    <property type="protein sequence ID" value="PIM52277.1"/>
    <property type="molecule type" value="Genomic_DNA"/>
</dbReference>
<comment type="similarity">
    <text evidence="1">Belongs to the HyuE racemase family.</text>
</comment>